<accession>A0ABN7SP95</accession>
<organism evidence="1 2">
    <name type="scientific">Oikopleura dioica</name>
    <name type="common">Tunicate</name>
    <dbReference type="NCBI Taxonomy" id="34765"/>
    <lineage>
        <taxon>Eukaryota</taxon>
        <taxon>Metazoa</taxon>
        <taxon>Chordata</taxon>
        <taxon>Tunicata</taxon>
        <taxon>Appendicularia</taxon>
        <taxon>Copelata</taxon>
        <taxon>Oikopleuridae</taxon>
        <taxon>Oikopleura</taxon>
    </lineage>
</organism>
<sequence length="102" mass="12424">MKLSKSLVFLFSGSFGDLYYQNRLGNSLTSHNRERSDISIRDEPEQLTPEEELLEKIFNYNNQYRSQFENFERTRAWKPTMKMGNRDLRRTMKTNFRKYLRN</sequence>
<dbReference type="EMBL" id="OU015566">
    <property type="protein sequence ID" value="CAG5105131.1"/>
    <property type="molecule type" value="Genomic_DNA"/>
</dbReference>
<reference evidence="1 2" key="1">
    <citation type="submission" date="2021-04" db="EMBL/GenBank/DDBJ databases">
        <authorList>
            <person name="Bliznina A."/>
        </authorList>
    </citation>
    <scope>NUCLEOTIDE SEQUENCE [LARGE SCALE GENOMIC DNA]</scope>
</reference>
<dbReference type="Proteomes" id="UP001158576">
    <property type="component" value="Chromosome 1"/>
</dbReference>
<keyword evidence="2" id="KW-1185">Reference proteome</keyword>
<protein>
    <submittedName>
        <fullName evidence="1">Oidioi.mRNA.OKI2018_I69.chr1.g1862.t1.cds</fullName>
    </submittedName>
</protein>
<proteinExistence type="predicted"/>
<evidence type="ECO:0000313" key="2">
    <source>
        <dbReference type="Proteomes" id="UP001158576"/>
    </source>
</evidence>
<name>A0ABN7SP95_OIKDI</name>
<evidence type="ECO:0000313" key="1">
    <source>
        <dbReference type="EMBL" id="CAG5105131.1"/>
    </source>
</evidence>
<gene>
    <name evidence="1" type="ORF">OKIOD_LOCUS10627</name>
</gene>